<name>A0ABQ2D3N2_9DEIO</name>
<dbReference type="SUPFAM" id="SSF49899">
    <property type="entry name" value="Concanavalin A-like lectins/glucanases"/>
    <property type="match status" value="1"/>
</dbReference>
<evidence type="ECO:0000256" key="1">
    <source>
        <dbReference type="SAM" id="MobiDB-lite"/>
    </source>
</evidence>
<proteinExistence type="predicted"/>
<dbReference type="Proteomes" id="UP000632222">
    <property type="component" value="Unassembled WGS sequence"/>
</dbReference>
<evidence type="ECO:0000256" key="2">
    <source>
        <dbReference type="SAM" id="SignalP"/>
    </source>
</evidence>
<dbReference type="RefSeq" id="WP_189004549.1">
    <property type="nucleotide sequence ID" value="NZ_BMOD01000015.1"/>
</dbReference>
<keyword evidence="5" id="KW-1185">Reference proteome</keyword>
<feature type="compositionally biased region" description="Pro residues" evidence="1">
    <location>
        <begin position="698"/>
        <end position="711"/>
    </location>
</feature>
<reference evidence="5" key="1">
    <citation type="journal article" date="2019" name="Int. J. Syst. Evol. Microbiol.">
        <title>The Global Catalogue of Microorganisms (GCM) 10K type strain sequencing project: providing services to taxonomists for standard genome sequencing and annotation.</title>
        <authorList>
            <consortium name="The Broad Institute Genomics Platform"/>
            <consortium name="The Broad Institute Genome Sequencing Center for Infectious Disease"/>
            <person name="Wu L."/>
            <person name="Ma J."/>
        </authorList>
    </citation>
    <scope>NUCLEOTIDE SEQUENCE [LARGE SCALE GENOMIC DNA]</scope>
    <source>
        <strain evidence="5">JCM 14370</strain>
    </source>
</reference>
<keyword evidence="2" id="KW-0732">Signal</keyword>
<dbReference type="InterPro" id="IPR051495">
    <property type="entry name" value="Epithelial_Barrier/Signaling"/>
</dbReference>
<gene>
    <name evidence="4" type="ORF">GCM10008938_33970</name>
</gene>
<accession>A0ABQ2D3N2</accession>
<evidence type="ECO:0000313" key="4">
    <source>
        <dbReference type="EMBL" id="GGJ44931.1"/>
    </source>
</evidence>
<sequence>MQKPGALLLGLTVLLTACSQSLPTLNAPQSQAVFQEQVPLPIETRSLLVSPAGATLRPMDRYVTLTVEVFDSNVEGRKQPFSEELEWISTPNLQVIPSKGGLSATVKSLNGNGGFVYARGKTSRKLLSNPVTITVAEPTAGTVTLRDSQIVYPLPIIPVGATAQTYPLKHLDPKAGMIGTFTQQEVGDAYRVPSGSPKPEGVLEIPIVVYGTPPKVGERVLGLEGKAVMGTVLSVQTRGDYSLVRLRRGLVTEYLKSVRFSVKPEDTRGDEWQTVMFGNQASANQNTIQKTGAMDNCTLTVSQGSIEPTFTPIFSFSPDVDLVIEDDTIKALGFFLDGNIGVDASILAKAKVTAKVSCTLFDDKKVFPIFGLVSVLLAPAAKYGAKIDLSVNGEVGTQIKLNLRAEAPFHFGSGLGSDPRFTNTLDPKLTGSIDLMNNPTQVSVGTELYGYGYARGILQVGGVVVGAIENFFPSLAKKLGSITEVLELEVIDAKIGPVGKLNWANDAYVTEHEMTPSTAVIQGELRAKVQMDEELNTFLSKIGLKKIGSYEFTPLVILPQPLYAAPEKDTLSVLLNGSPVNASPLTVKVGDTLVLKGQAKIPKFSDVRWFNVYAGTGSVWLNPNSVLYPSERLTGVTASAGTQQAAFLTSQTISITQELCDRINSNARITLLSENKMFDQVPTSGFAGSVQVNCDGQPPQPPTPPAPPPPAGTGGDPHLKTQDGTLYDLQNVGEFVLTRDPLDAAGFEIQVRTQAGQAPSVVSYNQAFAFRVNGDRVGIYPDGIKVNGLPVPQGTEALHLPHGGYLSIEQFAGFTPNRLSVHWPDGSYARLIGDDLRVVPSGSRAARLVGLLGNRNNDTSDDFKLPNGTVLGQPSAQDIHRVFGHAWRIGQQESLFDYAEGQTTADFTDVNFPQEIVTFENLSAERKAYARGICLRAPEPILPAEVLNSCIYDVALNPDSASQRISDPYREPYLQQNFLAVFPRTLELEPGRTVQLTAQALSATGLSWSASAGTIAGTGLQVTYTAPTTPGTYTLTATRNGFAVNVPVQVKTCASYWCYLGTASESPDGKMVLTPGTSNQEVGAVYSSVPLDLSRPFTQKFRFDVGEDMYASCGLAYAWMTQRPQTLGTTGCGLGVDGLPEGVMAFEVFTGSGSHGDSLYIKVLADPNIFGPSRLLNFFLSDGQEHTLDISWNPSTRTIKGIVDAGLPRMQTLEWSVPQSINLPGKVYAGFSSGTSLSATRHDVIPLP</sequence>
<organism evidence="4 5">
    <name type="scientific">Deinococcus roseus</name>
    <dbReference type="NCBI Taxonomy" id="392414"/>
    <lineage>
        <taxon>Bacteria</taxon>
        <taxon>Thermotogati</taxon>
        <taxon>Deinococcota</taxon>
        <taxon>Deinococci</taxon>
        <taxon>Deinococcales</taxon>
        <taxon>Deinococcaceae</taxon>
        <taxon>Deinococcus</taxon>
    </lineage>
</organism>
<dbReference type="PANTHER" id="PTHR13802">
    <property type="entry name" value="MUCIN 4-RELATED"/>
    <property type="match status" value="1"/>
</dbReference>
<dbReference type="EMBL" id="BMOD01000015">
    <property type="protein sequence ID" value="GGJ44931.1"/>
    <property type="molecule type" value="Genomic_DNA"/>
</dbReference>
<dbReference type="PANTHER" id="PTHR13802:SF65">
    <property type="entry name" value="NIDOGEN"/>
    <property type="match status" value="1"/>
</dbReference>
<dbReference type="PROSITE" id="PS51233">
    <property type="entry name" value="VWFD"/>
    <property type="match status" value="1"/>
</dbReference>
<dbReference type="Pfam" id="PF00094">
    <property type="entry name" value="VWD"/>
    <property type="match status" value="1"/>
</dbReference>
<feature type="chain" id="PRO_5046022804" description="VWFD domain-containing protein" evidence="2">
    <location>
        <begin position="27"/>
        <end position="1248"/>
    </location>
</feature>
<feature type="signal peptide" evidence="2">
    <location>
        <begin position="1"/>
        <end position="26"/>
    </location>
</feature>
<dbReference type="Gene3D" id="2.60.120.200">
    <property type="match status" value="1"/>
</dbReference>
<feature type="region of interest" description="Disordered" evidence="1">
    <location>
        <begin position="688"/>
        <end position="723"/>
    </location>
</feature>
<dbReference type="InterPro" id="IPR001846">
    <property type="entry name" value="VWF_type-D"/>
</dbReference>
<dbReference type="PROSITE" id="PS51257">
    <property type="entry name" value="PROKAR_LIPOPROTEIN"/>
    <property type="match status" value="1"/>
</dbReference>
<evidence type="ECO:0000259" key="3">
    <source>
        <dbReference type="PROSITE" id="PS51233"/>
    </source>
</evidence>
<protein>
    <recommendedName>
        <fullName evidence="3">VWFD domain-containing protein</fullName>
    </recommendedName>
</protein>
<evidence type="ECO:0000313" key="5">
    <source>
        <dbReference type="Proteomes" id="UP000632222"/>
    </source>
</evidence>
<feature type="domain" description="VWFD" evidence="3">
    <location>
        <begin position="709"/>
        <end position="895"/>
    </location>
</feature>
<dbReference type="InterPro" id="IPR013320">
    <property type="entry name" value="ConA-like_dom_sf"/>
</dbReference>
<comment type="caution">
    <text evidence="4">The sequence shown here is derived from an EMBL/GenBank/DDBJ whole genome shotgun (WGS) entry which is preliminary data.</text>
</comment>